<dbReference type="PANTHER" id="PTHR30346:SF10">
    <property type="entry name" value="TRANSCRIPTIONAL REGULATOR OF OXIDATIVE STRESS OXYR"/>
    <property type="match status" value="1"/>
</dbReference>
<proteinExistence type="inferred from homology"/>
<dbReference type="Pfam" id="PF03466">
    <property type="entry name" value="LysR_substrate"/>
    <property type="match status" value="1"/>
</dbReference>
<evidence type="ECO:0000256" key="1">
    <source>
        <dbReference type="ARBA" id="ARBA00009437"/>
    </source>
</evidence>
<evidence type="ECO:0000256" key="2">
    <source>
        <dbReference type="ARBA" id="ARBA00023015"/>
    </source>
</evidence>
<keyword evidence="4" id="KW-0804">Transcription</keyword>
<dbReference type="Gene3D" id="3.40.190.10">
    <property type="entry name" value="Periplasmic binding protein-like II"/>
    <property type="match status" value="2"/>
</dbReference>
<dbReference type="AlphaFoldDB" id="A0A1I5INR1"/>
<dbReference type="InterPro" id="IPR036388">
    <property type="entry name" value="WH-like_DNA-bd_sf"/>
</dbReference>
<keyword evidence="3" id="KW-0238">DNA-binding</keyword>
<feature type="domain" description="HTH lysR-type" evidence="5">
    <location>
        <begin position="5"/>
        <end position="62"/>
    </location>
</feature>
<keyword evidence="7" id="KW-1185">Reference proteome</keyword>
<dbReference type="GO" id="GO:0032993">
    <property type="term" value="C:protein-DNA complex"/>
    <property type="evidence" value="ECO:0007669"/>
    <property type="project" value="TreeGrafter"/>
</dbReference>
<dbReference type="Pfam" id="PF00126">
    <property type="entry name" value="HTH_1"/>
    <property type="match status" value="1"/>
</dbReference>
<dbReference type="InterPro" id="IPR036390">
    <property type="entry name" value="WH_DNA-bd_sf"/>
</dbReference>
<dbReference type="EMBL" id="FOVR01000009">
    <property type="protein sequence ID" value="SFO62082.1"/>
    <property type="molecule type" value="Genomic_DNA"/>
</dbReference>
<dbReference type="SUPFAM" id="SSF46785">
    <property type="entry name" value="Winged helix' DNA-binding domain"/>
    <property type="match status" value="1"/>
</dbReference>
<dbReference type="SUPFAM" id="SSF53850">
    <property type="entry name" value="Periplasmic binding protein-like II"/>
    <property type="match status" value="1"/>
</dbReference>
<keyword evidence="2" id="KW-0805">Transcription regulation</keyword>
<dbReference type="Proteomes" id="UP000199236">
    <property type="component" value="Unassembled WGS sequence"/>
</dbReference>
<dbReference type="CDD" id="cd08411">
    <property type="entry name" value="PBP2_OxyR"/>
    <property type="match status" value="1"/>
</dbReference>
<dbReference type="GO" id="GO:0003700">
    <property type="term" value="F:DNA-binding transcription factor activity"/>
    <property type="evidence" value="ECO:0007669"/>
    <property type="project" value="InterPro"/>
</dbReference>
<evidence type="ECO:0000313" key="7">
    <source>
        <dbReference type="Proteomes" id="UP000199236"/>
    </source>
</evidence>
<dbReference type="GO" id="GO:0003677">
    <property type="term" value="F:DNA binding"/>
    <property type="evidence" value="ECO:0007669"/>
    <property type="project" value="UniProtKB-KW"/>
</dbReference>
<dbReference type="Gene3D" id="1.10.10.10">
    <property type="entry name" value="Winged helix-like DNA-binding domain superfamily/Winged helix DNA-binding domain"/>
    <property type="match status" value="1"/>
</dbReference>
<organism evidence="6 7">
    <name type="scientific">Cohaesibacter marisflavi</name>
    <dbReference type="NCBI Taxonomy" id="655353"/>
    <lineage>
        <taxon>Bacteria</taxon>
        <taxon>Pseudomonadati</taxon>
        <taxon>Pseudomonadota</taxon>
        <taxon>Alphaproteobacteria</taxon>
        <taxon>Hyphomicrobiales</taxon>
        <taxon>Cohaesibacteraceae</taxon>
    </lineage>
</organism>
<reference evidence="6 7" key="1">
    <citation type="submission" date="2016-10" db="EMBL/GenBank/DDBJ databases">
        <authorList>
            <person name="de Groot N.N."/>
        </authorList>
    </citation>
    <scope>NUCLEOTIDE SEQUENCE [LARGE SCALE GENOMIC DNA]</scope>
    <source>
        <strain evidence="6 7">CGMCC 1.9157</strain>
    </source>
</reference>
<accession>A0A1I5INR1</accession>
<dbReference type="InterPro" id="IPR000847">
    <property type="entry name" value="LysR_HTH_N"/>
</dbReference>
<protein>
    <submittedName>
        <fullName evidence="6">LysR family transcriptional regulator, hydrogen peroxide-inducible genes activator</fullName>
    </submittedName>
</protein>
<name>A0A1I5INR1_9HYPH</name>
<dbReference type="STRING" id="655353.SAMN04488056_109101"/>
<sequence>MTIRPTLRQLQYLSALAEKQSFREAAAACLVSQSTLSAGIRQLEEILQVTLVDRECDHFRLTVLGGEILERARCLLRDADDLVAAAQRHDKPLAGRLRLGVIPSIGPFLLPRALPSLRQSFPELKLYLREALSRQLLDDVRAGRLDAAVLALPYPIDDFACQSIGNDGFRAALPLDHPLTEKEAISSEALQNEALILLEDGHCIRDHILSCLDLSNAARRSRESGAEHIEATSLITIVQMVANGLGVTLLPEIALRAGLADGLDIALRPLAEQPAERELAIIWRKNSAFEPNIRLLAGHLSNFV</sequence>
<comment type="similarity">
    <text evidence="1">Belongs to the LysR transcriptional regulatory family.</text>
</comment>
<evidence type="ECO:0000259" key="5">
    <source>
        <dbReference type="PROSITE" id="PS50931"/>
    </source>
</evidence>
<dbReference type="PANTHER" id="PTHR30346">
    <property type="entry name" value="TRANSCRIPTIONAL DUAL REGULATOR HCAR-RELATED"/>
    <property type="match status" value="1"/>
</dbReference>
<dbReference type="PROSITE" id="PS50931">
    <property type="entry name" value="HTH_LYSR"/>
    <property type="match status" value="1"/>
</dbReference>
<dbReference type="RefSeq" id="WP_210186778.1">
    <property type="nucleotide sequence ID" value="NZ_FOVR01000009.1"/>
</dbReference>
<evidence type="ECO:0000256" key="4">
    <source>
        <dbReference type="ARBA" id="ARBA00023163"/>
    </source>
</evidence>
<dbReference type="InterPro" id="IPR005119">
    <property type="entry name" value="LysR_subst-bd"/>
</dbReference>
<evidence type="ECO:0000313" key="6">
    <source>
        <dbReference type="EMBL" id="SFO62082.1"/>
    </source>
</evidence>
<evidence type="ECO:0000256" key="3">
    <source>
        <dbReference type="ARBA" id="ARBA00023125"/>
    </source>
</evidence>
<gene>
    <name evidence="6" type="ORF">SAMN04488056_109101</name>
</gene>